<keyword evidence="4" id="KW-1185">Reference proteome</keyword>
<dbReference type="Pfam" id="PF10110">
    <property type="entry name" value="GPDPase_memb"/>
    <property type="match status" value="1"/>
</dbReference>
<evidence type="ECO:0000313" key="3">
    <source>
        <dbReference type="EMBL" id="TGX37316.1"/>
    </source>
</evidence>
<keyword evidence="1" id="KW-0472">Membrane</keyword>
<feature type="transmembrane region" description="Helical" evidence="1">
    <location>
        <begin position="90"/>
        <end position="114"/>
    </location>
</feature>
<evidence type="ECO:0000256" key="1">
    <source>
        <dbReference type="SAM" id="Phobius"/>
    </source>
</evidence>
<accession>A0A4S1W9Y2</accession>
<name>A0A4S1W9Y2_9SPHN</name>
<feature type="domain" description="Glycerophosphoryl diester phosphodiesterase membrane" evidence="2">
    <location>
        <begin position="173"/>
        <end position="306"/>
    </location>
</feature>
<proteinExistence type="predicted"/>
<dbReference type="Proteomes" id="UP000309848">
    <property type="component" value="Unassembled WGS sequence"/>
</dbReference>
<dbReference type="OrthoDB" id="7585068at2"/>
<feature type="transmembrane region" description="Helical" evidence="1">
    <location>
        <begin position="263"/>
        <end position="284"/>
    </location>
</feature>
<comment type="caution">
    <text evidence="3">The sequence shown here is derived from an EMBL/GenBank/DDBJ whole genome shotgun (WGS) entry which is preliminary data.</text>
</comment>
<feature type="transmembrane region" description="Helical" evidence="1">
    <location>
        <begin position="224"/>
        <end position="257"/>
    </location>
</feature>
<sequence length="309" mass="32548">MRRVARLRKHWQATGARLTRTAGSQGNVCDMVKMGSVWDRTAEFLSDNLGAVLPIALLTFFVPMSILRSLSPIVATASGSLALTVGAIELALVVAVFWGMLTITVMALDFVSAAGQTAPSIATRRLLPTLLVSIALFVVSLAALQPVPLILIAAGVDVEAAARTGMVAIPRGTAWLIVGYFLLVAVLFLWASARLSVVVPVILREKKSFGALSRSWRLTRGYALRIIGVLILYAVVSLVSALAALTVFGSILSLILGNDGDTISLASVLTSIVVAAVQTAFMVIPPVFTAKLYVALTAQAGLHQNEAAV</sequence>
<organism evidence="3 4">
    <name type="scientific">Sphingomonas naasensis</name>
    <dbReference type="NCBI Taxonomy" id="1344951"/>
    <lineage>
        <taxon>Bacteria</taxon>
        <taxon>Pseudomonadati</taxon>
        <taxon>Pseudomonadota</taxon>
        <taxon>Alphaproteobacteria</taxon>
        <taxon>Sphingomonadales</taxon>
        <taxon>Sphingomonadaceae</taxon>
        <taxon>Sphingomonas</taxon>
    </lineage>
</organism>
<evidence type="ECO:0000313" key="4">
    <source>
        <dbReference type="Proteomes" id="UP000309848"/>
    </source>
</evidence>
<dbReference type="InterPro" id="IPR018476">
    <property type="entry name" value="GlyceroP-diester-Pdiesterase_M"/>
</dbReference>
<reference evidence="3 4" key="1">
    <citation type="submission" date="2019-04" db="EMBL/GenBank/DDBJ databases">
        <title>Sphingomonas psychrotolerans sp. nov., isolated from soil in the Tianshan Mountains, Xinjiang, China.</title>
        <authorList>
            <person name="Luo Y."/>
            <person name="Sheng H."/>
        </authorList>
    </citation>
    <scope>NUCLEOTIDE SEQUENCE [LARGE SCALE GENOMIC DNA]</scope>
    <source>
        <strain evidence="3 4">KIS18-15</strain>
    </source>
</reference>
<feature type="transmembrane region" description="Helical" evidence="1">
    <location>
        <begin position="49"/>
        <end position="70"/>
    </location>
</feature>
<feature type="transmembrane region" description="Helical" evidence="1">
    <location>
        <begin position="174"/>
        <end position="203"/>
    </location>
</feature>
<feature type="transmembrane region" description="Helical" evidence="1">
    <location>
        <begin position="126"/>
        <end position="154"/>
    </location>
</feature>
<keyword evidence="1" id="KW-1133">Transmembrane helix</keyword>
<evidence type="ECO:0000259" key="2">
    <source>
        <dbReference type="Pfam" id="PF10110"/>
    </source>
</evidence>
<protein>
    <recommendedName>
        <fullName evidence="2">Glycerophosphoryl diester phosphodiesterase membrane domain-containing protein</fullName>
    </recommendedName>
</protein>
<dbReference type="EMBL" id="SRXU01000013">
    <property type="protein sequence ID" value="TGX37316.1"/>
    <property type="molecule type" value="Genomic_DNA"/>
</dbReference>
<keyword evidence="1" id="KW-0812">Transmembrane</keyword>
<dbReference type="AlphaFoldDB" id="A0A4S1W9Y2"/>
<gene>
    <name evidence="3" type="ORF">E5A74_20450</name>
</gene>